<keyword evidence="12" id="KW-0100">Branched-chain amino acid biosynthesis</keyword>
<organism evidence="13 14">
    <name type="scientific">Nonomuraea rhodomycinica</name>
    <dbReference type="NCBI Taxonomy" id="1712872"/>
    <lineage>
        <taxon>Bacteria</taxon>
        <taxon>Bacillati</taxon>
        <taxon>Actinomycetota</taxon>
        <taxon>Actinomycetes</taxon>
        <taxon>Streptosporangiales</taxon>
        <taxon>Streptosporangiaceae</taxon>
        <taxon>Nonomuraea</taxon>
    </lineage>
</organism>
<evidence type="ECO:0000256" key="7">
    <source>
        <dbReference type="ARBA" id="ARBA00022679"/>
    </source>
</evidence>
<dbReference type="InterPro" id="IPR005785">
    <property type="entry name" value="B_amino_transI"/>
</dbReference>
<dbReference type="NCBIfam" id="NF005146">
    <property type="entry name" value="PRK06606.1"/>
    <property type="match status" value="1"/>
</dbReference>
<dbReference type="GO" id="GO:0009099">
    <property type="term" value="P:L-valine biosynthetic process"/>
    <property type="evidence" value="ECO:0007669"/>
    <property type="project" value="UniProtKB-UniPathway"/>
</dbReference>
<dbReference type="PANTHER" id="PTHR42743">
    <property type="entry name" value="AMINO-ACID AMINOTRANSFERASE"/>
    <property type="match status" value="1"/>
</dbReference>
<name>A0A7Y6IUD8_9ACTN</name>
<keyword evidence="14" id="KW-1185">Reference proteome</keyword>
<gene>
    <name evidence="12" type="primary">ilvE</name>
    <name evidence="13" type="ORF">HT134_28575</name>
</gene>
<dbReference type="InterPro" id="IPR001544">
    <property type="entry name" value="Aminotrans_IV"/>
</dbReference>
<dbReference type="RefSeq" id="WP_175603569.1">
    <property type="nucleotide sequence ID" value="NZ_JABWGO010000008.1"/>
</dbReference>
<keyword evidence="8 12" id="KW-0663">Pyridoxal phosphate</keyword>
<evidence type="ECO:0000256" key="4">
    <source>
        <dbReference type="ARBA" id="ARBA00005072"/>
    </source>
</evidence>
<dbReference type="GO" id="GO:0004084">
    <property type="term" value="F:branched-chain-amino-acid transaminase activity"/>
    <property type="evidence" value="ECO:0007669"/>
    <property type="project" value="UniProtKB-EC"/>
</dbReference>
<comment type="pathway">
    <text evidence="3 12">Amino-acid biosynthesis; L-valine biosynthesis; L-valine from pyruvate: step 4/4.</text>
</comment>
<dbReference type="Proteomes" id="UP000546126">
    <property type="component" value="Unassembled WGS sequence"/>
</dbReference>
<comment type="caution">
    <text evidence="13">The sequence shown here is derived from an EMBL/GenBank/DDBJ whole genome shotgun (WGS) entry which is preliminary data.</text>
</comment>
<comment type="catalytic activity">
    <reaction evidence="11 12">
        <text>L-leucine + 2-oxoglutarate = 4-methyl-2-oxopentanoate + L-glutamate</text>
        <dbReference type="Rhea" id="RHEA:18321"/>
        <dbReference type="ChEBI" id="CHEBI:16810"/>
        <dbReference type="ChEBI" id="CHEBI:17865"/>
        <dbReference type="ChEBI" id="CHEBI:29985"/>
        <dbReference type="ChEBI" id="CHEBI:57427"/>
        <dbReference type="EC" id="2.6.1.42"/>
    </reaction>
</comment>
<dbReference type="GO" id="GO:0009097">
    <property type="term" value="P:isoleucine biosynthetic process"/>
    <property type="evidence" value="ECO:0007669"/>
    <property type="project" value="UniProtKB-UniPathway"/>
</dbReference>
<dbReference type="UniPathway" id="UPA00049">
    <property type="reaction ID" value="UER00062"/>
</dbReference>
<comment type="similarity">
    <text evidence="5 12">Belongs to the class-IV pyridoxal-phosphate-dependent aminotransferase family.</text>
</comment>
<dbReference type="InterPro" id="IPR050571">
    <property type="entry name" value="Class-IV_PLP-Dep_Aminotrnsfr"/>
</dbReference>
<evidence type="ECO:0000256" key="10">
    <source>
        <dbReference type="ARBA" id="ARBA00048798"/>
    </source>
</evidence>
<accession>A0A7Y6IUD8</accession>
<reference evidence="13 14" key="1">
    <citation type="submission" date="2020-06" db="EMBL/GenBank/DDBJ databases">
        <authorList>
            <person name="Chanama M."/>
        </authorList>
    </citation>
    <scope>NUCLEOTIDE SEQUENCE [LARGE SCALE GENOMIC DNA]</scope>
    <source>
        <strain evidence="13 14">TBRC6557</strain>
    </source>
</reference>
<dbReference type="CDD" id="cd00449">
    <property type="entry name" value="PLPDE_IV"/>
    <property type="match status" value="1"/>
</dbReference>
<evidence type="ECO:0000256" key="5">
    <source>
        <dbReference type="ARBA" id="ARBA00009320"/>
    </source>
</evidence>
<comment type="function">
    <text evidence="12">Acts on leucine, isoleucine and valine.</text>
</comment>
<comment type="pathway">
    <text evidence="4 12">Amino-acid biosynthesis; L-leucine biosynthesis; L-leucine from 3-methyl-2-oxobutanoate: step 4/4.</text>
</comment>
<keyword evidence="12" id="KW-0028">Amino-acid biosynthesis</keyword>
<evidence type="ECO:0000256" key="2">
    <source>
        <dbReference type="ARBA" id="ARBA00004824"/>
    </source>
</evidence>
<evidence type="ECO:0000256" key="6">
    <source>
        <dbReference type="ARBA" id="ARBA00022576"/>
    </source>
</evidence>
<dbReference type="Gene3D" id="3.30.470.10">
    <property type="match status" value="1"/>
</dbReference>
<dbReference type="UniPathway" id="UPA00048">
    <property type="reaction ID" value="UER00073"/>
</dbReference>
<evidence type="ECO:0000256" key="9">
    <source>
        <dbReference type="ARBA" id="ARBA00048212"/>
    </source>
</evidence>
<dbReference type="Pfam" id="PF01063">
    <property type="entry name" value="Aminotran_4"/>
    <property type="match status" value="1"/>
</dbReference>
<evidence type="ECO:0000256" key="11">
    <source>
        <dbReference type="ARBA" id="ARBA00049229"/>
    </source>
</evidence>
<dbReference type="InterPro" id="IPR043132">
    <property type="entry name" value="BCAT-like_C"/>
</dbReference>
<comment type="pathway">
    <text evidence="2 12">Amino-acid biosynthesis; L-isoleucine biosynthesis; L-isoleucine from 2-oxobutanoate: step 4/4.</text>
</comment>
<dbReference type="InterPro" id="IPR036038">
    <property type="entry name" value="Aminotransferase-like"/>
</dbReference>
<dbReference type="SUPFAM" id="SSF56752">
    <property type="entry name" value="D-aminoacid aminotransferase-like PLP-dependent enzymes"/>
    <property type="match status" value="1"/>
</dbReference>
<comment type="catalytic activity">
    <reaction evidence="10 12">
        <text>L-isoleucine + 2-oxoglutarate = (S)-3-methyl-2-oxopentanoate + L-glutamate</text>
        <dbReference type="Rhea" id="RHEA:24801"/>
        <dbReference type="ChEBI" id="CHEBI:16810"/>
        <dbReference type="ChEBI" id="CHEBI:29985"/>
        <dbReference type="ChEBI" id="CHEBI:35146"/>
        <dbReference type="ChEBI" id="CHEBI:58045"/>
        <dbReference type="EC" id="2.6.1.42"/>
    </reaction>
</comment>
<dbReference type="AlphaFoldDB" id="A0A7Y6IUD8"/>
<dbReference type="GO" id="GO:0009098">
    <property type="term" value="P:L-leucine biosynthetic process"/>
    <property type="evidence" value="ECO:0007669"/>
    <property type="project" value="UniProtKB-UniPathway"/>
</dbReference>
<evidence type="ECO:0000313" key="14">
    <source>
        <dbReference type="Proteomes" id="UP000546126"/>
    </source>
</evidence>
<evidence type="ECO:0000256" key="8">
    <source>
        <dbReference type="ARBA" id="ARBA00022898"/>
    </source>
</evidence>
<evidence type="ECO:0000256" key="3">
    <source>
        <dbReference type="ARBA" id="ARBA00004931"/>
    </source>
</evidence>
<keyword evidence="6 12" id="KW-0032">Aminotransferase</keyword>
<evidence type="ECO:0000256" key="1">
    <source>
        <dbReference type="ARBA" id="ARBA00001933"/>
    </source>
</evidence>
<dbReference type="EMBL" id="JABWGO010000008">
    <property type="protein sequence ID" value="NUW44048.1"/>
    <property type="molecule type" value="Genomic_DNA"/>
</dbReference>
<evidence type="ECO:0000313" key="13">
    <source>
        <dbReference type="EMBL" id="NUW44048.1"/>
    </source>
</evidence>
<dbReference type="UniPathway" id="UPA00047">
    <property type="reaction ID" value="UER00058"/>
</dbReference>
<dbReference type="EC" id="2.6.1.42" evidence="12"/>
<dbReference type="FunFam" id="3.20.10.10:FF:000002">
    <property type="entry name" value="D-alanine aminotransferase"/>
    <property type="match status" value="1"/>
</dbReference>
<comment type="catalytic activity">
    <reaction evidence="9 12">
        <text>L-valine + 2-oxoglutarate = 3-methyl-2-oxobutanoate + L-glutamate</text>
        <dbReference type="Rhea" id="RHEA:24813"/>
        <dbReference type="ChEBI" id="CHEBI:11851"/>
        <dbReference type="ChEBI" id="CHEBI:16810"/>
        <dbReference type="ChEBI" id="CHEBI:29985"/>
        <dbReference type="ChEBI" id="CHEBI:57762"/>
        <dbReference type="EC" id="2.6.1.42"/>
    </reaction>
</comment>
<dbReference type="PANTHER" id="PTHR42743:SF11">
    <property type="entry name" value="AMINODEOXYCHORISMATE LYASE"/>
    <property type="match status" value="1"/>
</dbReference>
<sequence>METGRIWMDGTLVPWGEARVHVLSHALHYGTGVLEGTRAFDTGAGPAVFRLREHLERLYRSARIVGMRVPYELEELEAATLETVAANGHRACYIRHLVHRGYGELGLAARANPIVVSIATWEWAAPAAGLRLMTSSWRRNDQAAVPTAAKATGPYLNSVLAKAEAVEGGYDEAVLLNAAGQVSECTAANLFVVREGRVSTPQASAGALEGITQDTVEQLAADLGMPVTRRDVMRSDLYGADEVFLCGTAAGVVPVRSIDGRDLAAPGPVTSALAAAYAEAVHGRDSRYRHWLTPVRPHAAAGLLP</sequence>
<comment type="cofactor">
    <cofactor evidence="1 12">
        <name>pyridoxal 5'-phosphate</name>
        <dbReference type="ChEBI" id="CHEBI:597326"/>
    </cofactor>
</comment>
<keyword evidence="7 12" id="KW-0808">Transferase</keyword>
<protein>
    <recommendedName>
        <fullName evidence="12">Branched-chain-amino-acid aminotransferase</fullName>
        <shortName evidence="12">BCAT</shortName>
        <ecNumber evidence="12">2.6.1.42</ecNumber>
    </recommendedName>
</protein>
<dbReference type="Gene3D" id="3.20.10.10">
    <property type="entry name" value="D-amino Acid Aminotransferase, subunit A, domain 2"/>
    <property type="match status" value="1"/>
</dbReference>
<dbReference type="NCBIfam" id="TIGR01122">
    <property type="entry name" value="ilvE_I"/>
    <property type="match status" value="1"/>
</dbReference>
<proteinExistence type="inferred from homology"/>
<dbReference type="InterPro" id="IPR043131">
    <property type="entry name" value="BCAT-like_N"/>
</dbReference>
<evidence type="ECO:0000256" key="12">
    <source>
        <dbReference type="RuleBase" id="RU364094"/>
    </source>
</evidence>